<dbReference type="Proteomes" id="UP000231469">
    <property type="component" value="Unassembled WGS sequence"/>
</dbReference>
<evidence type="ECO:0000259" key="1">
    <source>
        <dbReference type="SMART" id="SM00989"/>
    </source>
</evidence>
<sequence>MERIIKDLQEDLRNIIEGEKAKTLRERGGDLIDIRIPRIIDFSLQWASVGYQSALRFAGMKFGKRLGEMSSSKELSSVLKEIKKIIEELKEGEVELELSGEKNIAQLKIYNSSLTNSVPNISQNLCFFKEGLIEGYLEGVIAVRGLLLVSFKNINRVEVKETKCQGKGDKFCQFTIVLK</sequence>
<evidence type="ECO:0000313" key="3">
    <source>
        <dbReference type="Proteomes" id="UP000231469"/>
    </source>
</evidence>
<dbReference type="PANTHER" id="PTHR35090">
    <property type="entry name" value="DNA-DIRECTED RNA POLYMERASE SUBUNIT I"/>
    <property type="match status" value="1"/>
</dbReference>
<organism evidence="2 3">
    <name type="scientific">bacterium (Candidatus Gribaldobacteria) CG_4_10_14_0_2_um_filter_36_18</name>
    <dbReference type="NCBI Taxonomy" id="2014264"/>
    <lineage>
        <taxon>Bacteria</taxon>
        <taxon>Candidatus Gribaldobacteria</taxon>
    </lineage>
</organism>
<dbReference type="Gene3D" id="3.30.1380.20">
    <property type="entry name" value="Trafficking protein particle complex subunit 3"/>
    <property type="match status" value="1"/>
</dbReference>
<dbReference type="SUPFAM" id="SSF111126">
    <property type="entry name" value="Ligand-binding domain in the NO signalling and Golgi transport"/>
    <property type="match status" value="1"/>
</dbReference>
<gene>
    <name evidence="2" type="ORF">COX73_00605</name>
</gene>
<dbReference type="AlphaFoldDB" id="A0A2M7VKV6"/>
<evidence type="ECO:0000313" key="2">
    <source>
        <dbReference type="EMBL" id="PJA02467.1"/>
    </source>
</evidence>
<dbReference type="InterPro" id="IPR004096">
    <property type="entry name" value="V4R"/>
</dbReference>
<dbReference type="InterPro" id="IPR024096">
    <property type="entry name" value="NO_sig/Golgi_transp_ligand-bd"/>
</dbReference>
<dbReference type="PANTHER" id="PTHR35090:SF2">
    <property type="entry name" value="ARSR FAMILY TRANSCRIPTIONAL REGULATOR"/>
    <property type="match status" value="1"/>
</dbReference>
<proteinExistence type="predicted"/>
<feature type="domain" description="4-vinyl reductase 4VR" evidence="1">
    <location>
        <begin position="104"/>
        <end position="178"/>
    </location>
</feature>
<reference evidence="3" key="1">
    <citation type="submission" date="2017-09" db="EMBL/GenBank/DDBJ databases">
        <title>Depth-based differentiation of microbial function through sediment-hosted aquifers and enrichment of novel symbionts in the deep terrestrial subsurface.</title>
        <authorList>
            <person name="Probst A.J."/>
            <person name="Ladd B."/>
            <person name="Jarett J.K."/>
            <person name="Geller-Mcgrath D.E."/>
            <person name="Sieber C.M.K."/>
            <person name="Emerson J.B."/>
            <person name="Anantharaman K."/>
            <person name="Thomas B.C."/>
            <person name="Malmstrom R."/>
            <person name="Stieglmeier M."/>
            <person name="Klingl A."/>
            <person name="Woyke T."/>
            <person name="Ryan C.M."/>
            <person name="Banfield J.F."/>
        </authorList>
    </citation>
    <scope>NUCLEOTIDE SEQUENCE [LARGE SCALE GENOMIC DNA]</scope>
</reference>
<protein>
    <recommendedName>
        <fullName evidence="1">4-vinyl reductase 4VR domain-containing protein</fullName>
    </recommendedName>
</protein>
<accession>A0A2M7VKV6</accession>
<dbReference type="SMART" id="SM00989">
    <property type="entry name" value="V4R"/>
    <property type="match status" value="1"/>
</dbReference>
<comment type="caution">
    <text evidence="2">The sequence shown here is derived from an EMBL/GenBank/DDBJ whole genome shotgun (WGS) entry which is preliminary data.</text>
</comment>
<name>A0A2M7VKV6_9BACT</name>
<dbReference type="EMBL" id="PFPS01000026">
    <property type="protein sequence ID" value="PJA02467.1"/>
    <property type="molecule type" value="Genomic_DNA"/>
</dbReference>